<feature type="domain" description="Mce/MlaD" evidence="3">
    <location>
        <begin position="46"/>
        <end position="123"/>
    </location>
</feature>
<protein>
    <submittedName>
        <fullName evidence="5">MCE family protein</fullName>
    </submittedName>
</protein>
<evidence type="ECO:0000259" key="3">
    <source>
        <dbReference type="Pfam" id="PF02470"/>
    </source>
</evidence>
<dbReference type="AlphaFoldDB" id="A0A5M4FCM4"/>
<keyword evidence="6" id="KW-1185">Reference proteome</keyword>
<dbReference type="GO" id="GO:0005576">
    <property type="term" value="C:extracellular region"/>
    <property type="evidence" value="ECO:0007669"/>
    <property type="project" value="TreeGrafter"/>
</dbReference>
<dbReference type="EMBL" id="SDPQ02000003">
    <property type="protein sequence ID" value="KAA1395979.1"/>
    <property type="molecule type" value="Genomic_DNA"/>
</dbReference>
<accession>A0A5M4FCM4</accession>
<dbReference type="PANTHER" id="PTHR33371">
    <property type="entry name" value="INTERMEMBRANE PHOSPHOLIPID TRANSPORT SYSTEM BINDING PROTEIN MLAD-RELATED"/>
    <property type="match status" value="1"/>
</dbReference>
<comment type="caution">
    <text evidence="5">The sequence shown here is derived from an EMBL/GenBank/DDBJ whole genome shotgun (WGS) entry which is preliminary data.</text>
</comment>
<feature type="transmembrane region" description="Helical" evidence="2">
    <location>
        <begin position="16"/>
        <end position="38"/>
    </location>
</feature>
<evidence type="ECO:0000256" key="1">
    <source>
        <dbReference type="SAM" id="MobiDB-lite"/>
    </source>
</evidence>
<sequence>MLVNLVHDTPREHRRLWVAGVAYLVSIVLLIGLSIAIYNKAFTNSTNVTVVADRAGLQLARFSDVRLHGALVGHVKSIASDGKRARITLALNPDSARTIPTNVEVQILPTTLFGRNYIELVPPKTGTATGQTLRDGSVVPHERVTTNVALQSILANLFPLLRSVRPADLNATLYAIAHGLQGKGDQLGDTFEVLDDYLNRVNVKLPTLRKDLSLLSQVSHTYDLAAPDLIRLLRNATVTAKTLTDKQGELNRALGSITGLASTTRVTLSENEQALIDQTRSGRPLLALLDTYSPELNCLLTGLDRQRPNASNVFQGGIIHQTLELGAPQRTAYTAADAPEYGEVGHGPWCLGLPDDYQVPAPFEPLKDGSDKDDPDGGLG</sequence>
<dbReference type="NCBIfam" id="TIGR00996">
    <property type="entry name" value="Mtu_fam_mce"/>
    <property type="match status" value="1"/>
</dbReference>
<organism evidence="5 6">
    <name type="scientific">Aeromicrobium ginsengisoli</name>
    <dbReference type="NCBI Taxonomy" id="363867"/>
    <lineage>
        <taxon>Bacteria</taxon>
        <taxon>Bacillati</taxon>
        <taxon>Actinomycetota</taxon>
        <taxon>Actinomycetes</taxon>
        <taxon>Propionibacteriales</taxon>
        <taxon>Nocardioidaceae</taxon>
        <taxon>Aeromicrobium</taxon>
    </lineage>
</organism>
<feature type="region of interest" description="Disordered" evidence="1">
    <location>
        <begin position="360"/>
        <end position="380"/>
    </location>
</feature>
<evidence type="ECO:0000259" key="4">
    <source>
        <dbReference type="Pfam" id="PF11887"/>
    </source>
</evidence>
<keyword evidence="2" id="KW-1133">Transmembrane helix</keyword>
<evidence type="ECO:0000313" key="6">
    <source>
        <dbReference type="Proteomes" id="UP000380867"/>
    </source>
</evidence>
<feature type="domain" description="Mammalian cell entry C-terminal" evidence="4">
    <location>
        <begin position="130"/>
        <end position="345"/>
    </location>
</feature>
<dbReference type="OrthoDB" id="3460188at2"/>
<dbReference type="PANTHER" id="PTHR33371:SF19">
    <property type="entry name" value="MCE-FAMILY PROTEIN MCE4A"/>
    <property type="match status" value="1"/>
</dbReference>
<dbReference type="InterPro" id="IPR003399">
    <property type="entry name" value="Mce/MlaD"/>
</dbReference>
<dbReference type="InterPro" id="IPR005693">
    <property type="entry name" value="Mce"/>
</dbReference>
<dbReference type="RefSeq" id="WP_149690626.1">
    <property type="nucleotide sequence ID" value="NZ_SDPQ02000003.1"/>
</dbReference>
<dbReference type="Pfam" id="PF02470">
    <property type="entry name" value="MlaD"/>
    <property type="match status" value="1"/>
</dbReference>
<dbReference type="InterPro" id="IPR024516">
    <property type="entry name" value="Mce_C"/>
</dbReference>
<keyword evidence="2" id="KW-0472">Membrane</keyword>
<dbReference type="GO" id="GO:0051701">
    <property type="term" value="P:biological process involved in interaction with host"/>
    <property type="evidence" value="ECO:0007669"/>
    <property type="project" value="TreeGrafter"/>
</dbReference>
<gene>
    <name evidence="5" type="ORF">ESP70_017785</name>
</gene>
<dbReference type="InterPro" id="IPR052336">
    <property type="entry name" value="MlaD_Phospholipid_Transporter"/>
</dbReference>
<evidence type="ECO:0000256" key="2">
    <source>
        <dbReference type="SAM" id="Phobius"/>
    </source>
</evidence>
<keyword evidence="2" id="KW-0812">Transmembrane</keyword>
<name>A0A5M4FCM4_9ACTN</name>
<dbReference type="Proteomes" id="UP000380867">
    <property type="component" value="Unassembled WGS sequence"/>
</dbReference>
<dbReference type="Pfam" id="PF11887">
    <property type="entry name" value="Mce4_CUP1"/>
    <property type="match status" value="1"/>
</dbReference>
<reference evidence="5" key="1">
    <citation type="submission" date="2019-09" db="EMBL/GenBank/DDBJ databases">
        <authorList>
            <person name="Li J."/>
        </authorList>
    </citation>
    <scope>NUCLEOTIDE SEQUENCE [LARGE SCALE GENOMIC DNA]</scope>
    <source>
        <strain evidence="5">JCM 14732</strain>
    </source>
</reference>
<evidence type="ECO:0000313" key="5">
    <source>
        <dbReference type="EMBL" id="KAA1395979.1"/>
    </source>
</evidence>
<proteinExistence type="predicted"/>